<proteinExistence type="predicted"/>
<organism evidence="2 4">
    <name type="scientific">Bacteroides fragilis</name>
    <dbReference type="NCBI Taxonomy" id="817"/>
    <lineage>
        <taxon>Bacteria</taxon>
        <taxon>Pseudomonadati</taxon>
        <taxon>Bacteroidota</taxon>
        <taxon>Bacteroidia</taxon>
        <taxon>Bacteroidales</taxon>
        <taxon>Bacteroidaceae</taxon>
        <taxon>Bacteroides</taxon>
    </lineage>
</organism>
<dbReference type="EMBL" id="VOHV01000011">
    <property type="protein sequence ID" value="TWV38391.1"/>
    <property type="molecule type" value="Genomic_DNA"/>
</dbReference>
<evidence type="ECO:0000313" key="2">
    <source>
        <dbReference type="EMBL" id="TWV45109.1"/>
    </source>
</evidence>
<accession>A0AB38PK21</accession>
<dbReference type="Proteomes" id="UP000315444">
    <property type="component" value="Unassembled WGS sequence"/>
</dbReference>
<evidence type="ECO:0000313" key="4">
    <source>
        <dbReference type="Proteomes" id="UP000319026"/>
    </source>
</evidence>
<evidence type="ECO:0000313" key="1">
    <source>
        <dbReference type="EMBL" id="TWV38391.1"/>
    </source>
</evidence>
<name>A0AB38PK21_BACFG</name>
<sequence>MGVLQGGTSVCKYREIILNIYYSGGLFLPEAKYMPVGNIGRFPAGGDVICCVSFIPAGGYSGFVENQIVLFCYIYDKYCNFADD</sequence>
<dbReference type="AlphaFoldDB" id="A0AB38PK21"/>
<protein>
    <submittedName>
        <fullName evidence="2">Uncharacterized protein</fullName>
    </submittedName>
</protein>
<dbReference type="EMBL" id="VOHT01000012">
    <property type="protein sequence ID" value="TWV45109.1"/>
    <property type="molecule type" value="Genomic_DNA"/>
</dbReference>
<gene>
    <name evidence="2" type="ORF">FSA03_21375</name>
    <name evidence="1" type="ORF">FSA06_20700</name>
</gene>
<dbReference type="Proteomes" id="UP000319026">
    <property type="component" value="Unassembled WGS sequence"/>
</dbReference>
<reference evidence="1 3" key="2">
    <citation type="submission" date="2019-07" db="EMBL/GenBank/DDBJ databases">
        <title>Genome sequencing of Bacteroides fragilis.</title>
        <authorList>
            <person name="Galasyn E.V."/>
            <person name="Ruoff K.L."/>
            <person name="Price C.E."/>
            <person name="Valls R.A."/>
            <person name="O'Toole G.A."/>
        </authorList>
    </citation>
    <scope>NUCLEOTIDE SEQUENCE [LARGE SCALE GENOMIC DNA]</scope>
    <source>
        <strain evidence="1 3">AD135F_1B</strain>
    </source>
</reference>
<reference evidence="2 4" key="1">
    <citation type="submission" date="2019-07" db="EMBL/GenBank/DDBJ databases">
        <title>Genome Sequencing of Bacteroides fragilis.</title>
        <authorList>
            <person name="Pinto K.M."/>
            <person name="Ruoff K.L."/>
            <person name="Price C.E."/>
            <person name="Valls R.A."/>
            <person name="O'Toole G.A."/>
        </authorList>
    </citation>
    <scope>NUCLEOTIDE SEQUENCE [LARGE SCALE GENOMIC DNA]</scope>
    <source>
        <strain evidence="2 4">AD135F_3B</strain>
    </source>
</reference>
<evidence type="ECO:0000313" key="3">
    <source>
        <dbReference type="Proteomes" id="UP000315444"/>
    </source>
</evidence>
<comment type="caution">
    <text evidence="2">The sequence shown here is derived from an EMBL/GenBank/DDBJ whole genome shotgun (WGS) entry which is preliminary data.</text>
</comment>